<evidence type="ECO:0000313" key="11">
    <source>
        <dbReference type="Proteomes" id="UP000078003"/>
    </source>
</evidence>
<evidence type="ECO:0000256" key="5">
    <source>
        <dbReference type="ARBA" id="ARBA00023186"/>
    </source>
</evidence>
<evidence type="ECO:0000256" key="3">
    <source>
        <dbReference type="ARBA" id="ARBA00019418"/>
    </source>
</evidence>
<dbReference type="PANTHER" id="PTHR39585">
    <property type="entry name" value="FAD ASSEMBLY FACTOR SDHE"/>
    <property type="match status" value="1"/>
</dbReference>
<dbReference type="GO" id="GO:0005737">
    <property type="term" value="C:cytoplasm"/>
    <property type="evidence" value="ECO:0007669"/>
    <property type="project" value="UniProtKB-SubCell"/>
</dbReference>
<evidence type="ECO:0000313" key="6">
    <source>
        <dbReference type="EMBL" id="OAM15474.1"/>
    </source>
</evidence>
<comment type="subcellular location">
    <subcellularLocation>
        <location evidence="1">Cytoplasm</location>
    </subcellularLocation>
</comment>
<proteinExistence type="inferred from homology"/>
<dbReference type="SUPFAM" id="SSF109910">
    <property type="entry name" value="YgfY-like"/>
    <property type="match status" value="1"/>
</dbReference>
<gene>
    <name evidence="6" type="ORF">A7P85_09885</name>
    <name evidence="8" type="ORF">A7P89_00165</name>
    <name evidence="7" type="ORF">A7P90_09825</name>
    <name evidence="9" type="ORF">SAMEA4412678_02124</name>
</gene>
<dbReference type="Proteomes" id="UP000078003">
    <property type="component" value="Unassembled WGS sequence"/>
</dbReference>
<dbReference type="InterPro" id="IPR005631">
    <property type="entry name" value="SDH"/>
</dbReference>
<dbReference type="EMBL" id="LXSH01000001">
    <property type="protein sequence ID" value="OAM25671.1"/>
    <property type="molecule type" value="Genomic_DNA"/>
</dbReference>
<evidence type="ECO:0000256" key="4">
    <source>
        <dbReference type="ARBA" id="ARBA00022490"/>
    </source>
</evidence>
<evidence type="ECO:0000256" key="1">
    <source>
        <dbReference type="ARBA" id="ARBA00004496"/>
    </source>
</evidence>
<dbReference type="Gene3D" id="1.10.150.250">
    <property type="entry name" value="Flavinator of succinate dehydrogenase"/>
    <property type="match status" value="1"/>
</dbReference>
<dbReference type="EMBL" id="LXSF01000012">
    <property type="protein sequence ID" value="OAM15474.1"/>
    <property type="molecule type" value="Genomic_DNA"/>
</dbReference>
<dbReference type="InterPro" id="IPR050531">
    <property type="entry name" value="SdhE_FAD_assembly_factor"/>
</dbReference>
<dbReference type="Proteomes" id="UP000215465">
    <property type="component" value="Chromosome 1"/>
</dbReference>
<dbReference type="Proteomes" id="UP000077589">
    <property type="component" value="Unassembled WGS sequence"/>
</dbReference>
<evidence type="ECO:0000313" key="7">
    <source>
        <dbReference type="EMBL" id="OAM17977.1"/>
    </source>
</evidence>
<keyword evidence="5" id="KW-0143">Chaperone</keyword>
<dbReference type="AlphaFoldDB" id="A0A1A9RI57"/>
<keyword evidence="4" id="KW-0963">Cytoplasm</keyword>
<dbReference type="OrthoDB" id="9180899at2"/>
<sequence>MSTFDDTAKRRLRFQTRRGLLELDILLKQFMAAEFDRLSDAELTVFTELLALPDPELFAQLNGQNPAANAESAALLDKIRSSRRTD</sequence>
<dbReference type="Proteomes" id="UP000078103">
    <property type="component" value="Unassembled WGS sequence"/>
</dbReference>
<reference evidence="10 11" key="1">
    <citation type="submission" date="2016-05" db="EMBL/GenBank/DDBJ databases">
        <title>Draft genome of Corynebacterium afermentans subsp. afermentans LCDC 88199T.</title>
        <authorList>
            <person name="Bernier A.-M."/>
            <person name="Bernard K."/>
        </authorList>
    </citation>
    <scope>NUCLEOTIDE SEQUENCE [LARGE SCALE GENOMIC DNA]</scope>
    <source>
        <strain evidence="11">NML01-0328</strain>
        <strain evidence="10">NML04-0072</strain>
        <strain evidence="12">NML120819</strain>
    </source>
</reference>
<evidence type="ECO:0000256" key="2">
    <source>
        <dbReference type="ARBA" id="ARBA00008571"/>
    </source>
</evidence>
<dbReference type="Pfam" id="PF03937">
    <property type="entry name" value="Sdh5"/>
    <property type="match status" value="1"/>
</dbReference>
<evidence type="ECO:0000313" key="10">
    <source>
        <dbReference type="Proteomes" id="UP000077589"/>
    </source>
</evidence>
<reference evidence="7" key="2">
    <citation type="submission" date="2016-05" db="EMBL/GenBank/DDBJ databases">
        <authorList>
            <person name="Lavstsen T."/>
            <person name="Jespersen J.S."/>
        </authorList>
    </citation>
    <scope>NUCLEOTIDE SEQUENCE</scope>
    <source>
        <strain evidence="6">NML01-0328</strain>
        <strain evidence="7">NML04-0072</strain>
        <strain evidence="8">NML120819</strain>
    </source>
</reference>
<accession>A0A1A9RI57</accession>
<dbReference type="InterPro" id="IPR036714">
    <property type="entry name" value="SDH_sf"/>
</dbReference>
<dbReference type="STRING" id="539.A7P85_09885"/>
<dbReference type="EMBL" id="LXSG01000035">
    <property type="protein sequence ID" value="OAM17977.1"/>
    <property type="molecule type" value="Genomic_DNA"/>
</dbReference>
<evidence type="ECO:0000313" key="9">
    <source>
        <dbReference type="EMBL" id="SNW10718.1"/>
    </source>
</evidence>
<dbReference type="RefSeq" id="WP_003822781.1">
    <property type="nucleotide sequence ID" value="NZ_CAUTFU010000004.1"/>
</dbReference>
<dbReference type="EMBL" id="LT906482">
    <property type="protein sequence ID" value="SNW10718.1"/>
    <property type="molecule type" value="Genomic_DNA"/>
</dbReference>
<reference evidence="9 13" key="3">
    <citation type="submission" date="2017-06" db="EMBL/GenBank/DDBJ databases">
        <authorList>
            <consortium name="Pathogen Informatics"/>
        </authorList>
    </citation>
    <scope>NUCLEOTIDE SEQUENCE [LARGE SCALE GENOMIC DNA]</scope>
    <source>
        <strain evidence="9 13">NCTC10596</strain>
    </source>
</reference>
<comment type="similarity">
    <text evidence="2">Belongs to the SdhE FAD assembly factor family.</text>
</comment>
<dbReference type="PANTHER" id="PTHR39585:SF1">
    <property type="entry name" value="FAD ASSEMBLY FACTOR SDHE"/>
    <property type="match status" value="1"/>
</dbReference>
<name>A0A1A9RI57_EIKCO</name>
<dbReference type="GeneID" id="60771015"/>
<evidence type="ECO:0000313" key="13">
    <source>
        <dbReference type="Proteomes" id="UP000215465"/>
    </source>
</evidence>
<evidence type="ECO:0000313" key="8">
    <source>
        <dbReference type="EMBL" id="OAM25671.1"/>
    </source>
</evidence>
<dbReference type="KEGG" id="ecor:SAMEA4412678_2124"/>
<evidence type="ECO:0000313" key="12">
    <source>
        <dbReference type="Proteomes" id="UP000078103"/>
    </source>
</evidence>
<protein>
    <recommendedName>
        <fullName evidence="3">FAD assembly factor SdhE</fullName>
    </recommendedName>
</protein>
<organism evidence="7 10">
    <name type="scientific">Eikenella corrodens</name>
    <dbReference type="NCBI Taxonomy" id="539"/>
    <lineage>
        <taxon>Bacteria</taxon>
        <taxon>Pseudomonadati</taxon>
        <taxon>Pseudomonadota</taxon>
        <taxon>Betaproteobacteria</taxon>
        <taxon>Neisseriales</taxon>
        <taxon>Neisseriaceae</taxon>
        <taxon>Eikenella</taxon>
    </lineage>
</organism>